<protein>
    <submittedName>
        <fullName evidence="1">Uncharacterized protein</fullName>
    </submittedName>
</protein>
<dbReference type="AlphaFoldDB" id="A0AAW9CPT2"/>
<accession>A0AAW9CPT2</accession>
<gene>
    <name evidence="1" type="ORF">C7S16_5954</name>
</gene>
<evidence type="ECO:0000313" key="2">
    <source>
        <dbReference type="Proteomes" id="UP001272137"/>
    </source>
</evidence>
<sequence length="49" mass="5473">MCGVRVDGRLSKAAWRAAARPSLSWHSSGLMRLLARRPLGTAVRRARRD</sequence>
<dbReference type="EMBL" id="QXCT01000001">
    <property type="protein sequence ID" value="MDW9251143.1"/>
    <property type="molecule type" value="Genomic_DNA"/>
</dbReference>
<comment type="caution">
    <text evidence="1">The sequence shown here is derived from an EMBL/GenBank/DDBJ whole genome shotgun (WGS) entry which is preliminary data.</text>
</comment>
<evidence type="ECO:0000313" key="1">
    <source>
        <dbReference type="EMBL" id="MDW9251143.1"/>
    </source>
</evidence>
<proteinExistence type="predicted"/>
<reference evidence="1" key="1">
    <citation type="submission" date="2018-08" db="EMBL/GenBank/DDBJ databases">
        <title>Identification of Burkholderia cepacia strains that express a Burkholderia pseudomallei-like capsular polysaccharide.</title>
        <authorList>
            <person name="Burtnick M.N."/>
            <person name="Vongsouvath M."/>
            <person name="Newton P."/>
            <person name="Wuthiekanun V."/>
            <person name="Limmathurotsakul D."/>
            <person name="Brett P.J."/>
            <person name="Chantratita N."/>
            <person name="Dance D.A."/>
        </authorList>
    </citation>
    <scope>NUCLEOTIDE SEQUENCE</scope>
    <source>
        <strain evidence="1">SBXCC001</strain>
    </source>
</reference>
<name>A0AAW9CPT2_BURTH</name>
<dbReference type="Proteomes" id="UP001272137">
    <property type="component" value="Unassembled WGS sequence"/>
</dbReference>
<organism evidence="1 2">
    <name type="scientific">Burkholderia thailandensis</name>
    <dbReference type="NCBI Taxonomy" id="57975"/>
    <lineage>
        <taxon>Bacteria</taxon>
        <taxon>Pseudomonadati</taxon>
        <taxon>Pseudomonadota</taxon>
        <taxon>Betaproteobacteria</taxon>
        <taxon>Burkholderiales</taxon>
        <taxon>Burkholderiaceae</taxon>
        <taxon>Burkholderia</taxon>
        <taxon>pseudomallei group</taxon>
    </lineage>
</organism>